<dbReference type="GO" id="GO:0060271">
    <property type="term" value="P:cilium assembly"/>
    <property type="evidence" value="ECO:0007669"/>
    <property type="project" value="TreeGrafter"/>
</dbReference>
<gene>
    <name evidence="10" type="ORF">TCLT_LOCUS8362</name>
</gene>
<keyword evidence="5" id="KW-0970">Cilium biogenesis/degradation</keyword>
<reference evidence="12" key="1">
    <citation type="submission" date="2017-02" db="UniProtKB">
        <authorList>
            <consortium name="WormBaseParasite"/>
        </authorList>
    </citation>
    <scope>IDENTIFICATION</scope>
</reference>
<dbReference type="OrthoDB" id="6343432at2759"/>
<dbReference type="EMBL" id="UYYF01004620">
    <property type="protein sequence ID" value="VDN05914.1"/>
    <property type="molecule type" value="Genomic_DNA"/>
</dbReference>
<dbReference type="STRING" id="103827.A0A0N5D5T1"/>
<evidence type="ECO:0000256" key="6">
    <source>
        <dbReference type="ARBA" id="ARBA00023212"/>
    </source>
</evidence>
<evidence type="ECO:0000256" key="1">
    <source>
        <dbReference type="ARBA" id="ARBA00004114"/>
    </source>
</evidence>
<evidence type="ECO:0000259" key="9">
    <source>
        <dbReference type="Pfam" id="PF15311"/>
    </source>
</evidence>
<evidence type="ECO:0000256" key="5">
    <source>
        <dbReference type="ARBA" id="ARBA00022794"/>
    </source>
</evidence>
<accession>A0A0N5D5T1</accession>
<keyword evidence="6" id="KW-0206">Cytoskeleton</keyword>
<feature type="coiled-coil region" evidence="8">
    <location>
        <begin position="18"/>
        <end position="45"/>
    </location>
</feature>
<sequence length="284" mass="32984">MGSFTEQELLEIVNDMGYDLSSDELKFFKEELDRLLDELEKEDETHRPLLDSDISFNSLANNVGDLSHADLLHMSRGEDDHFHGTGHCFSPSRSNYESKNVGNIQSRPSNIGKRFDRYEITDILDKGFRCLQKITEDNSFIQALNDRFERDLERVRKWSSSSDGNVEQAFEVPHARNDTEHADLMNESDGSESDRTLVAVDPAVRPVLRAVPGRTLFRHDPVKKYEIYNKGWAKNPPPGEKKRLSLRWKVREYMLRQDIATFRPSNLVRRRISNPDWSPRPYLD</sequence>
<protein>
    <submittedName>
        <fullName evidence="12">HYLS1_C domain-containing protein</fullName>
    </submittedName>
</protein>
<dbReference type="GO" id="GO:0097730">
    <property type="term" value="C:non-motile cilium"/>
    <property type="evidence" value="ECO:0007669"/>
    <property type="project" value="TreeGrafter"/>
</dbReference>
<dbReference type="WBParaSite" id="TCLT_0000837301-mRNA-1">
    <property type="protein sequence ID" value="TCLT_0000837301-mRNA-1"/>
    <property type="gene ID" value="TCLT_0000837301"/>
</dbReference>
<evidence type="ECO:0000256" key="8">
    <source>
        <dbReference type="SAM" id="Coils"/>
    </source>
</evidence>
<dbReference type="GO" id="GO:0005814">
    <property type="term" value="C:centriole"/>
    <property type="evidence" value="ECO:0007669"/>
    <property type="project" value="UniProtKB-SubCell"/>
</dbReference>
<proteinExistence type="inferred from homology"/>
<dbReference type="AlphaFoldDB" id="A0A0N5D5T1"/>
<comment type="similarity">
    <text evidence="3">Belongs to the HYLS1 family.</text>
</comment>
<comment type="subcellular location">
    <subcellularLocation>
        <location evidence="2">Cell projection</location>
        <location evidence="2">Cilium</location>
    </subcellularLocation>
    <subcellularLocation>
        <location evidence="1">Cytoplasm</location>
        <location evidence="1">Cytoskeleton</location>
        <location evidence="1">Microtubule organizing center</location>
        <location evidence="1">Centrosome</location>
        <location evidence="1">Centriole</location>
    </subcellularLocation>
</comment>
<dbReference type="InterPro" id="IPR027918">
    <property type="entry name" value="HYLS1_C_dom"/>
</dbReference>
<keyword evidence="4" id="KW-0963">Cytoplasm</keyword>
<feature type="domain" description="Centriolar and ciliogenesis-associated protein HYLS1 C-terminal" evidence="9">
    <location>
        <begin position="205"/>
        <end position="266"/>
    </location>
</feature>
<evidence type="ECO:0000256" key="3">
    <source>
        <dbReference type="ARBA" id="ARBA00010091"/>
    </source>
</evidence>
<dbReference type="PANTHER" id="PTHR34174:SF1">
    <property type="entry name" value="CENTRIOLAR AND CILIOGENESIS-ASSOCIATED PROTEIN HYLS1"/>
    <property type="match status" value="1"/>
</dbReference>
<evidence type="ECO:0000256" key="4">
    <source>
        <dbReference type="ARBA" id="ARBA00022490"/>
    </source>
</evidence>
<organism evidence="12">
    <name type="scientific">Thelazia callipaeda</name>
    <name type="common">Oriental eyeworm</name>
    <name type="synonym">Parasitic nematode</name>
    <dbReference type="NCBI Taxonomy" id="103827"/>
    <lineage>
        <taxon>Eukaryota</taxon>
        <taxon>Metazoa</taxon>
        <taxon>Ecdysozoa</taxon>
        <taxon>Nematoda</taxon>
        <taxon>Chromadorea</taxon>
        <taxon>Rhabditida</taxon>
        <taxon>Spirurina</taxon>
        <taxon>Spiruromorpha</taxon>
        <taxon>Thelazioidea</taxon>
        <taxon>Thelaziidae</taxon>
        <taxon>Thelazia</taxon>
    </lineage>
</organism>
<dbReference type="Proteomes" id="UP000276776">
    <property type="component" value="Unassembled WGS sequence"/>
</dbReference>
<dbReference type="PANTHER" id="PTHR34174">
    <property type="entry name" value="HYDROLETHALUS SYNDROME PROTEIN 1"/>
    <property type="match status" value="1"/>
</dbReference>
<evidence type="ECO:0000313" key="11">
    <source>
        <dbReference type="Proteomes" id="UP000276776"/>
    </source>
</evidence>
<evidence type="ECO:0000256" key="2">
    <source>
        <dbReference type="ARBA" id="ARBA00004138"/>
    </source>
</evidence>
<keyword evidence="8" id="KW-0175">Coiled coil</keyword>
<evidence type="ECO:0000256" key="7">
    <source>
        <dbReference type="ARBA" id="ARBA00023273"/>
    </source>
</evidence>
<dbReference type="Pfam" id="PF15311">
    <property type="entry name" value="HYLS1_C"/>
    <property type="match status" value="1"/>
</dbReference>
<evidence type="ECO:0000313" key="10">
    <source>
        <dbReference type="EMBL" id="VDN05914.1"/>
    </source>
</evidence>
<name>A0A0N5D5T1_THECL</name>
<dbReference type="InterPro" id="IPR052319">
    <property type="entry name" value="Centriolar_ciliogenesis_assoc"/>
</dbReference>
<keyword evidence="7" id="KW-0966">Cell projection</keyword>
<keyword evidence="11" id="KW-1185">Reference proteome</keyword>
<evidence type="ECO:0000313" key="12">
    <source>
        <dbReference type="WBParaSite" id="TCLT_0000837301-mRNA-1"/>
    </source>
</evidence>
<reference evidence="10 11" key="2">
    <citation type="submission" date="2018-11" db="EMBL/GenBank/DDBJ databases">
        <authorList>
            <consortium name="Pathogen Informatics"/>
        </authorList>
    </citation>
    <scope>NUCLEOTIDE SEQUENCE [LARGE SCALE GENOMIC DNA]</scope>
</reference>
<dbReference type="OMA" id="GWLENPP"/>